<dbReference type="AlphaFoldDB" id="I1D421"/>
<dbReference type="eggNOG" id="ENOG5033PCE">
    <property type="taxonomic scope" value="Bacteria"/>
</dbReference>
<protein>
    <recommendedName>
        <fullName evidence="7">EspG family</fullName>
    </recommendedName>
</protein>
<accession>I1D421</accession>
<evidence type="ECO:0000256" key="2">
    <source>
        <dbReference type="ARBA" id="ARBA00006411"/>
    </source>
</evidence>
<dbReference type="Proteomes" id="UP000005087">
    <property type="component" value="Chromosome"/>
</dbReference>
<evidence type="ECO:0000256" key="4">
    <source>
        <dbReference type="ARBA" id="ARBA00023186"/>
    </source>
</evidence>
<evidence type="ECO:0000256" key="3">
    <source>
        <dbReference type="ARBA" id="ARBA00022490"/>
    </source>
</evidence>
<evidence type="ECO:0000313" key="5">
    <source>
        <dbReference type="EMBL" id="EIE99695.1"/>
    </source>
</evidence>
<gene>
    <name evidence="5" type="ORF">SacglDRAFT_02810</name>
</gene>
<sequence length="262" mass="27662">MIRVSASAFDILWSDLGCSGSPAPLVVRSVGRTDHERARIREEVYANLAERGLVRGGELDPELRERLDLLARASLTVECEALADLSDPEPVRAVAAVVGDRGVLAVQPRRTVALTAIHAGEAFGAVVGVLPDFDAGPGMGVNLPASALTTVADAATEHSNTRRARVFEQQAREALAIQSRPVLAAGQFSIRVRRGTKLHRMGGVSWFVTDEGGYLGAVAEGRAGEQWLSLVPTDPPRLAARLADLAHEAELDAVPRGGLGSG</sequence>
<keyword evidence="4" id="KW-0143">Chaperone</keyword>
<dbReference type="Pfam" id="PF14011">
    <property type="entry name" value="ESX-1_EspG"/>
    <property type="match status" value="1"/>
</dbReference>
<comment type="similarity">
    <text evidence="2">Belongs to the EspG family.</text>
</comment>
<dbReference type="InterPro" id="IPR025734">
    <property type="entry name" value="EspG"/>
</dbReference>
<keyword evidence="6" id="KW-1185">Reference proteome</keyword>
<dbReference type="EMBL" id="CM001484">
    <property type="protein sequence ID" value="EIE99695.1"/>
    <property type="molecule type" value="Genomic_DNA"/>
</dbReference>
<dbReference type="HOGENOM" id="CLU_088487_0_1_11"/>
<evidence type="ECO:0000313" key="6">
    <source>
        <dbReference type="Proteomes" id="UP000005087"/>
    </source>
</evidence>
<proteinExistence type="inferred from homology"/>
<dbReference type="OrthoDB" id="3636570at2"/>
<dbReference type="RefSeq" id="WP_005465380.1">
    <property type="nucleotide sequence ID" value="NZ_CM001484.1"/>
</dbReference>
<evidence type="ECO:0008006" key="7">
    <source>
        <dbReference type="Google" id="ProtNLM"/>
    </source>
</evidence>
<organism evidence="5 6">
    <name type="scientific">Saccharomonospora glauca K62</name>
    <dbReference type="NCBI Taxonomy" id="928724"/>
    <lineage>
        <taxon>Bacteria</taxon>
        <taxon>Bacillati</taxon>
        <taxon>Actinomycetota</taxon>
        <taxon>Actinomycetes</taxon>
        <taxon>Pseudonocardiales</taxon>
        <taxon>Pseudonocardiaceae</taxon>
        <taxon>Saccharomonospora</taxon>
    </lineage>
</organism>
<name>I1D421_9PSEU</name>
<comment type="subcellular location">
    <subcellularLocation>
        <location evidence="1">Cytoplasm</location>
    </subcellularLocation>
</comment>
<reference evidence="5 6" key="1">
    <citation type="submission" date="2011-09" db="EMBL/GenBank/DDBJ databases">
        <authorList>
            <consortium name="US DOE Joint Genome Institute (JGI-PGF)"/>
            <person name="Lucas S."/>
            <person name="Han J."/>
            <person name="Lapidus A."/>
            <person name="Cheng J.-F."/>
            <person name="Goodwin L."/>
            <person name="Pitluck S."/>
            <person name="Peters L."/>
            <person name="Land M.L."/>
            <person name="Hauser L."/>
            <person name="Brambilla E."/>
            <person name="Klenk H.-P."/>
            <person name="Woyke T.J."/>
        </authorList>
    </citation>
    <scope>NUCLEOTIDE SEQUENCE [LARGE SCALE GENOMIC DNA]</scope>
    <source>
        <strain evidence="5 6">K62</strain>
    </source>
</reference>
<evidence type="ECO:0000256" key="1">
    <source>
        <dbReference type="ARBA" id="ARBA00004496"/>
    </source>
</evidence>
<keyword evidence="3" id="KW-0963">Cytoplasm</keyword>
<dbReference type="STRING" id="928724.SacglDRAFT_02810"/>
<reference evidence="6" key="2">
    <citation type="submission" date="2012-01" db="EMBL/GenBank/DDBJ databases">
        <title>Noncontiguous Finished sequence of chromosome of Saccharomonospora glauca K62.</title>
        <authorList>
            <consortium name="US DOE Joint Genome Institute"/>
            <person name="Lucas S."/>
            <person name="Han J."/>
            <person name="Lapidus A."/>
            <person name="Cheng J.-F."/>
            <person name="Goodwin L."/>
            <person name="Pitluck S."/>
            <person name="Peters L."/>
            <person name="Mikhailova N."/>
            <person name="Held B."/>
            <person name="Detter J.C."/>
            <person name="Han C."/>
            <person name="Tapia R."/>
            <person name="Land M."/>
            <person name="Hauser L."/>
            <person name="Kyrpides N."/>
            <person name="Ivanova N."/>
            <person name="Pagani I."/>
            <person name="Brambilla E.-M."/>
            <person name="Klenk H.-P."/>
            <person name="Woyke T."/>
        </authorList>
    </citation>
    <scope>NUCLEOTIDE SEQUENCE [LARGE SCALE GENOMIC DNA]</scope>
    <source>
        <strain evidence="6">K62</strain>
    </source>
</reference>